<evidence type="ECO:0000256" key="9">
    <source>
        <dbReference type="ARBA" id="ARBA00049534"/>
    </source>
</evidence>
<evidence type="ECO:0000313" key="14">
    <source>
        <dbReference type="Proteomes" id="UP000196317"/>
    </source>
</evidence>
<keyword evidence="5 10" id="KW-0315">Glutamine amidotransferase</keyword>
<evidence type="ECO:0000256" key="2">
    <source>
        <dbReference type="ARBA" id="ARBA00011152"/>
    </source>
</evidence>
<proteinExistence type="inferred from homology"/>
<dbReference type="PROSITE" id="PS51273">
    <property type="entry name" value="GATASE_TYPE_1"/>
    <property type="match status" value="1"/>
</dbReference>
<feature type="active site" evidence="10 11">
    <location>
        <position position="185"/>
    </location>
</feature>
<comment type="catalytic activity">
    <reaction evidence="8 10">
        <text>5-[(5-phospho-1-deoxy-D-ribulos-1-ylimino)methylamino]-1-(5-phospho-beta-D-ribosyl)imidazole-4-carboxamide + L-glutamine = D-erythro-1-(imidazol-4-yl)glycerol 3-phosphate + 5-amino-1-(5-phospho-beta-D-ribosyl)imidazole-4-carboxamide + L-glutamate + H(+)</text>
        <dbReference type="Rhea" id="RHEA:24793"/>
        <dbReference type="ChEBI" id="CHEBI:15378"/>
        <dbReference type="ChEBI" id="CHEBI:29985"/>
        <dbReference type="ChEBI" id="CHEBI:58278"/>
        <dbReference type="ChEBI" id="CHEBI:58359"/>
        <dbReference type="ChEBI" id="CHEBI:58475"/>
        <dbReference type="ChEBI" id="CHEBI:58525"/>
        <dbReference type="EC" id="4.3.2.10"/>
    </reaction>
</comment>
<comment type="subcellular location">
    <subcellularLocation>
        <location evidence="10">Cytoplasm</location>
    </subcellularLocation>
</comment>
<keyword evidence="10" id="KW-0963">Cytoplasm</keyword>
<evidence type="ECO:0000259" key="12">
    <source>
        <dbReference type="Pfam" id="PF00117"/>
    </source>
</evidence>
<evidence type="ECO:0000256" key="4">
    <source>
        <dbReference type="ARBA" id="ARBA00022801"/>
    </source>
</evidence>
<evidence type="ECO:0000256" key="7">
    <source>
        <dbReference type="ARBA" id="ARBA00023239"/>
    </source>
</evidence>
<dbReference type="InterPro" id="IPR010139">
    <property type="entry name" value="Imidazole-glycPsynth_HisH"/>
</dbReference>
<protein>
    <recommendedName>
        <fullName evidence="10">Imidazole glycerol phosphate synthase subunit HisH</fullName>
        <ecNumber evidence="10">4.3.2.10</ecNumber>
    </recommendedName>
    <alternativeName>
        <fullName evidence="10">IGP synthase glutaminase subunit</fullName>
        <ecNumber evidence="10">3.5.1.2</ecNumber>
    </alternativeName>
    <alternativeName>
        <fullName evidence="10">IGP synthase subunit HisH</fullName>
    </alternativeName>
    <alternativeName>
        <fullName evidence="10">ImGP synthase subunit HisH</fullName>
        <shortName evidence="10">IGPS subunit HisH</shortName>
    </alternativeName>
</protein>
<comment type="pathway">
    <text evidence="1 10">Amino-acid biosynthesis; L-histidine biosynthesis; L-histidine from 5-phospho-alpha-D-ribose 1-diphosphate: step 5/9.</text>
</comment>
<dbReference type="AlphaFoldDB" id="A0A1Y5MJL1"/>
<keyword evidence="6 10" id="KW-0368">Histidine biosynthesis</keyword>
<evidence type="ECO:0000256" key="11">
    <source>
        <dbReference type="PIRSR" id="PIRSR000495-1"/>
    </source>
</evidence>
<keyword evidence="4 10" id="KW-0378">Hydrolase</keyword>
<dbReference type="GO" id="GO:0005737">
    <property type="term" value="C:cytoplasm"/>
    <property type="evidence" value="ECO:0007669"/>
    <property type="project" value="UniProtKB-SubCell"/>
</dbReference>
<reference evidence="13 14" key="1">
    <citation type="submission" date="2017-04" db="EMBL/GenBank/DDBJ databases">
        <title>Complete genome of Campylobacter concisus ATCC 33237T and draft genomes for an additional eight well characterized C. concisus strains.</title>
        <authorList>
            <person name="Cornelius A.J."/>
            <person name="Miller W.G."/>
            <person name="Lastovica A.J."/>
            <person name="On S.L."/>
            <person name="French N.P."/>
            <person name="Vandenberg O."/>
            <person name="Biggs P.J."/>
        </authorList>
    </citation>
    <scope>NUCLEOTIDE SEQUENCE [LARGE SCALE GENOMIC DNA]</scope>
    <source>
        <strain evidence="13 14">CCUG 19995</strain>
    </source>
</reference>
<dbReference type="SUPFAM" id="SSF52317">
    <property type="entry name" value="Class I glutamine amidotransferase-like"/>
    <property type="match status" value="1"/>
</dbReference>
<dbReference type="RefSeq" id="WP_087582764.1">
    <property type="nucleotide sequence ID" value="NZ_NDYN01000002.1"/>
</dbReference>
<dbReference type="Gene3D" id="3.40.50.880">
    <property type="match status" value="1"/>
</dbReference>
<feature type="active site" evidence="10 11">
    <location>
        <position position="187"/>
    </location>
</feature>
<feature type="domain" description="Glutamine amidotransferase" evidence="12">
    <location>
        <begin position="4"/>
        <end position="200"/>
    </location>
</feature>
<dbReference type="EC" id="4.3.2.10" evidence="10"/>
<name>A0A1Y5MJL1_9BACT</name>
<evidence type="ECO:0000256" key="10">
    <source>
        <dbReference type="HAMAP-Rule" id="MF_00278"/>
    </source>
</evidence>
<organism evidence="13 14">
    <name type="scientific">Campylobacter concisus</name>
    <dbReference type="NCBI Taxonomy" id="199"/>
    <lineage>
        <taxon>Bacteria</taxon>
        <taxon>Pseudomonadati</taxon>
        <taxon>Campylobacterota</taxon>
        <taxon>Epsilonproteobacteria</taxon>
        <taxon>Campylobacterales</taxon>
        <taxon>Campylobacteraceae</taxon>
        <taxon>Campylobacter</taxon>
    </lineage>
</organism>
<dbReference type="GO" id="GO:0004359">
    <property type="term" value="F:glutaminase activity"/>
    <property type="evidence" value="ECO:0007669"/>
    <property type="project" value="UniProtKB-EC"/>
</dbReference>
<dbReference type="InterPro" id="IPR017926">
    <property type="entry name" value="GATASE"/>
</dbReference>
<comment type="subunit">
    <text evidence="2 10">Heterodimer of HisH and HisF.</text>
</comment>
<comment type="caution">
    <text evidence="13">The sequence shown here is derived from an EMBL/GenBank/DDBJ whole genome shotgun (WGS) entry which is preliminary data.</text>
</comment>
<dbReference type="CDD" id="cd01748">
    <property type="entry name" value="GATase1_IGP_Synthase"/>
    <property type="match status" value="1"/>
</dbReference>
<dbReference type="UniPathway" id="UPA00031">
    <property type="reaction ID" value="UER00010"/>
</dbReference>
<dbReference type="EC" id="3.5.1.2" evidence="10"/>
<sequence length="203" mass="22932">MIAIIDYGAGNIKSVINAFKFLGHECVLLSEPKSLKEHSHIVLPGVGAFGEAMKKLKFNGMDEAIKEAVKNGKAFIGICLGMQLLFEKSFEFGEHEGLSLLPGEVVKFDEAKFDKPLKIPHVGWNTLEFKQNSPLRLGLKELEYLYFVHSYHVVCDDKFVLAKTTYGYEFTSAVWHENIFGFQPHPEKSHEVGLKILENFARL</sequence>
<evidence type="ECO:0000256" key="8">
    <source>
        <dbReference type="ARBA" id="ARBA00047838"/>
    </source>
</evidence>
<dbReference type="GO" id="GO:0016829">
    <property type="term" value="F:lyase activity"/>
    <property type="evidence" value="ECO:0007669"/>
    <property type="project" value="UniProtKB-KW"/>
</dbReference>
<keyword evidence="3 10" id="KW-0028">Amino-acid biosynthesis</keyword>
<gene>
    <name evidence="10" type="primary">hisH</name>
    <name evidence="13" type="ORF">B9N65_03145</name>
</gene>
<dbReference type="PANTHER" id="PTHR42701:SF1">
    <property type="entry name" value="IMIDAZOLE GLYCEROL PHOSPHATE SYNTHASE SUBUNIT HISH"/>
    <property type="match status" value="1"/>
</dbReference>
<comment type="function">
    <text evidence="10">IGPS catalyzes the conversion of PRFAR and glutamine to IGP, AICAR and glutamate. The HisH subunit catalyzes the hydrolysis of glutamine to glutamate and ammonia as part of the synthesis of IGP and AICAR. The resulting ammonia molecule is channeled to the active site of HisF.</text>
</comment>
<evidence type="ECO:0000256" key="5">
    <source>
        <dbReference type="ARBA" id="ARBA00022962"/>
    </source>
</evidence>
<dbReference type="EMBL" id="NDYN01000002">
    <property type="protein sequence ID" value="OUT08477.1"/>
    <property type="molecule type" value="Genomic_DNA"/>
</dbReference>
<evidence type="ECO:0000313" key="13">
    <source>
        <dbReference type="EMBL" id="OUT08477.1"/>
    </source>
</evidence>
<dbReference type="NCBIfam" id="TIGR01855">
    <property type="entry name" value="IMP_synth_hisH"/>
    <property type="match status" value="1"/>
</dbReference>
<dbReference type="GO" id="GO:0000107">
    <property type="term" value="F:imidazoleglycerol-phosphate synthase activity"/>
    <property type="evidence" value="ECO:0007669"/>
    <property type="project" value="UniProtKB-UniRule"/>
</dbReference>
<dbReference type="Pfam" id="PF00117">
    <property type="entry name" value="GATase"/>
    <property type="match status" value="1"/>
</dbReference>
<evidence type="ECO:0000256" key="6">
    <source>
        <dbReference type="ARBA" id="ARBA00023102"/>
    </source>
</evidence>
<dbReference type="Proteomes" id="UP000196317">
    <property type="component" value="Unassembled WGS sequence"/>
</dbReference>
<accession>A0A1Y5MJL1</accession>
<feature type="active site" description="Nucleophile" evidence="10 11">
    <location>
        <position position="79"/>
    </location>
</feature>
<dbReference type="GO" id="GO:0000105">
    <property type="term" value="P:L-histidine biosynthetic process"/>
    <property type="evidence" value="ECO:0007669"/>
    <property type="project" value="UniProtKB-UniRule"/>
</dbReference>
<evidence type="ECO:0000256" key="3">
    <source>
        <dbReference type="ARBA" id="ARBA00022605"/>
    </source>
</evidence>
<dbReference type="PANTHER" id="PTHR42701">
    <property type="entry name" value="IMIDAZOLE GLYCEROL PHOSPHATE SYNTHASE SUBUNIT HISH"/>
    <property type="match status" value="1"/>
</dbReference>
<comment type="catalytic activity">
    <reaction evidence="9 10">
        <text>L-glutamine + H2O = L-glutamate + NH4(+)</text>
        <dbReference type="Rhea" id="RHEA:15889"/>
        <dbReference type="ChEBI" id="CHEBI:15377"/>
        <dbReference type="ChEBI" id="CHEBI:28938"/>
        <dbReference type="ChEBI" id="CHEBI:29985"/>
        <dbReference type="ChEBI" id="CHEBI:58359"/>
        <dbReference type="EC" id="3.5.1.2"/>
    </reaction>
</comment>
<dbReference type="PIRSF" id="PIRSF000495">
    <property type="entry name" value="Amidotransf_hisH"/>
    <property type="match status" value="1"/>
</dbReference>
<dbReference type="InterPro" id="IPR029062">
    <property type="entry name" value="Class_I_gatase-like"/>
</dbReference>
<keyword evidence="7 10" id="KW-0456">Lyase</keyword>
<evidence type="ECO:0000256" key="1">
    <source>
        <dbReference type="ARBA" id="ARBA00005091"/>
    </source>
</evidence>
<dbReference type="HAMAP" id="MF_00278">
    <property type="entry name" value="HisH"/>
    <property type="match status" value="1"/>
</dbReference>